<gene>
    <name evidence="2" type="ORF">SAMN05660235_00410</name>
</gene>
<organism evidence="2 3">
    <name type="scientific">Sporolituus thermophilus DSM 23256</name>
    <dbReference type="NCBI Taxonomy" id="1123285"/>
    <lineage>
        <taxon>Bacteria</taxon>
        <taxon>Bacillati</taxon>
        <taxon>Bacillota</taxon>
        <taxon>Negativicutes</taxon>
        <taxon>Selenomonadales</taxon>
        <taxon>Sporomusaceae</taxon>
        <taxon>Sporolituus</taxon>
    </lineage>
</organism>
<evidence type="ECO:0000256" key="1">
    <source>
        <dbReference type="SAM" id="Coils"/>
    </source>
</evidence>
<proteinExistence type="predicted"/>
<dbReference type="Proteomes" id="UP000243333">
    <property type="component" value="Unassembled WGS sequence"/>
</dbReference>
<dbReference type="Gene3D" id="1.20.1270.70">
    <property type="entry name" value="Designed single chain three-helix bundle"/>
    <property type="match status" value="2"/>
</dbReference>
<dbReference type="OrthoDB" id="1684411at2"/>
<dbReference type="AlphaFoldDB" id="A0A1G7I9I2"/>
<protein>
    <submittedName>
        <fullName evidence="2">Uncharacterized protein</fullName>
    </submittedName>
</protein>
<dbReference type="RefSeq" id="WP_093687610.1">
    <property type="nucleotide sequence ID" value="NZ_FNBU01000002.1"/>
</dbReference>
<dbReference type="EMBL" id="FNBU01000002">
    <property type="protein sequence ID" value="SDF09248.1"/>
    <property type="molecule type" value="Genomic_DNA"/>
</dbReference>
<evidence type="ECO:0000313" key="3">
    <source>
        <dbReference type="Proteomes" id="UP000243333"/>
    </source>
</evidence>
<feature type="coiled-coil region" evidence="1">
    <location>
        <begin position="63"/>
        <end position="118"/>
    </location>
</feature>
<dbReference type="STRING" id="1123285.SAMN05660235_00410"/>
<keyword evidence="3" id="KW-1185">Reference proteome</keyword>
<evidence type="ECO:0000313" key="2">
    <source>
        <dbReference type="EMBL" id="SDF09248.1"/>
    </source>
</evidence>
<name>A0A1G7I9I2_9FIRM</name>
<reference evidence="3" key="1">
    <citation type="submission" date="2016-10" db="EMBL/GenBank/DDBJ databases">
        <authorList>
            <person name="Varghese N."/>
            <person name="Submissions S."/>
        </authorList>
    </citation>
    <scope>NUCLEOTIDE SEQUENCE [LARGE SCALE GENOMIC DNA]</scope>
    <source>
        <strain evidence="3">DSM 23256</strain>
    </source>
</reference>
<sequence length="160" mass="17844">MSNEEFQKLVLQELTSIKGQLNENSRFIEALLHRTAELDAQLHNVSANVDKLCGQVNNPETKVGNLEAKVNNLEAKVGNLETKVDNLEIKVNNLEIKVNALETKVSGLETKFDALQTQVTTIQANMATKEDIAEVNASIMVLNDRLFRQETEITRLKAAK</sequence>
<dbReference type="SUPFAM" id="SSF57997">
    <property type="entry name" value="Tropomyosin"/>
    <property type="match status" value="1"/>
</dbReference>
<accession>A0A1G7I9I2</accession>
<keyword evidence="1" id="KW-0175">Coiled coil</keyword>